<dbReference type="Pfam" id="PF00440">
    <property type="entry name" value="TetR_N"/>
    <property type="match status" value="1"/>
</dbReference>
<gene>
    <name evidence="3" type="ORF">D9V34_05055</name>
</gene>
<dbReference type="Proteomes" id="UP000269438">
    <property type="component" value="Unassembled WGS sequence"/>
</dbReference>
<evidence type="ECO:0000256" key="1">
    <source>
        <dbReference type="ARBA" id="ARBA00023125"/>
    </source>
</evidence>
<comment type="caution">
    <text evidence="3">The sequence shown here is derived from an EMBL/GenBank/DDBJ whole genome shotgun (WGS) entry which is preliminary data.</text>
</comment>
<keyword evidence="1" id="KW-0238">DNA-binding</keyword>
<evidence type="ECO:0000313" key="4">
    <source>
        <dbReference type="Proteomes" id="UP000269438"/>
    </source>
</evidence>
<dbReference type="GO" id="GO:0003677">
    <property type="term" value="F:DNA binding"/>
    <property type="evidence" value="ECO:0007669"/>
    <property type="project" value="UniProtKB-KW"/>
</dbReference>
<dbReference type="EMBL" id="RCUY01000002">
    <property type="protein sequence ID" value="RLP84159.1"/>
    <property type="molecule type" value="Genomic_DNA"/>
</dbReference>
<dbReference type="InterPro" id="IPR009057">
    <property type="entry name" value="Homeodomain-like_sf"/>
</dbReference>
<name>A0A3L7AUE7_9MICO</name>
<evidence type="ECO:0000259" key="2">
    <source>
        <dbReference type="Pfam" id="PF00440"/>
    </source>
</evidence>
<dbReference type="Gene3D" id="1.10.357.10">
    <property type="entry name" value="Tetracycline Repressor, domain 2"/>
    <property type="match status" value="1"/>
</dbReference>
<proteinExistence type="predicted"/>
<protein>
    <submittedName>
        <fullName evidence="3">TetR family transcriptional regulator</fullName>
    </submittedName>
</protein>
<feature type="domain" description="HTH tetR-type" evidence="2">
    <location>
        <begin position="37"/>
        <end position="79"/>
    </location>
</feature>
<dbReference type="AlphaFoldDB" id="A0A3L7AUE7"/>
<accession>A0A3L7AUE7</accession>
<dbReference type="SUPFAM" id="SSF46689">
    <property type="entry name" value="Homeodomain-like"/>
    <property type="match status" value="1"/>
</dbReference>
<sequence length="225" mass="24995">MRRRGNRRDRERTDADLECCLGENMARTGNPERKTELLDQILEFLVDVPLAQASFRALADALGVSTFALVYHFGNREQLDQEILGVVRDRQVLMLGGIKPGAINSEELVEAGVRAWEESLSRRGLLAGRLSFEAGVTERLRYPAGDGILAAAHSDWVRALYEWALAHGASEEDAESEAELLVAVLSGLRYRLHLYGADAVPITLVETAFRRFTELVTHPEPAIAR</sequence>
<reference evidence="3 4" key="1">
    <citation type="submission" date="2018-10" db="EMBL/GenBank/DDBJ databases">
        <authorList>
            <person name="Li J."/>
        </authorList>
    </citation>
    <scope>NUCLEOTIDE SEQUENCE [LARGE SCALE GENOMIC DNA]</scope>
    <source>
        <strain evidence="3 4">JCM 11654</strain>
    </source>
</reference>
<evidence type="ECO:0000313" key="3">
    <source>
        <dbReference type="EMBL" id="RLP84159.1"/>
    </source>
</evidence>
<dbReference type="InterPro" id="IPR001647">
    <property type="entry name" value="HTH_TetR"/>
</dbReference>
<keyword evidence="4" id="KW-1185">Reference proteome</keyword>
<organism evidence="3 4">
    <name type="scientific">Mycetocola lacteus</name>
    <dbReference type="NCBI Taxonomy" id="76637"/>
    <lineage>
        <taxon>Bacteria</taxon>
        <taxon>Bacillati</taxon>
        <taxon>Actinomycetota</taxon>
        <taxon>Actinomycetes</taxon>
        <taxon>Micrococcales</taxon>
        <taxon>Microbacteriaceae</taxon>
        <taxon>Mycetocola</taxon>
    </lineage>
</organism>